<dbReference type="HOGENOM" id="CLU_1739813_0_0_6"/>
<name>A0A077P8Q5_XENBV</name>
<dbReference type="Proteomes" id="UP000028483">
    <property type="component" value="Unassembled WGS sequence"/>
</dbReference>
<evidence type="ECO:0000313" key="1">
    <source>
        <dbReference type="EMBL" id="CDH07515.1"/>
    </source>
</evidence>
<dbReference type="AlphaFoldDB" id="A0A077P8Q5"/>
<sequence length="150" mass="17439">MPAIYPSIPILSEKNDVYHKTDFLIPFYACFEFVFVPYQTATVEFILLLKQTPLKMAPIPRATWKKWAERPLTKRIPGVEGMRRLFASFCEANVQCGFGSTKIGLIFNGTKVYCRQFCDRFILIRGYCWVDLRLKTQSRRHLLISSPSFS</sequence>
<reference evidence="1" key="1">
    <citation type="submission" date="2013-07" db="EMBL/GenBank/DDBJ databases">
        <title>Sub-species coevolution in mutualistic symbiosis.</title>
        <authorList>
            <person name="Murfin K."/>
            <person name="Klassen J."/>
            <person name="Lee M."/>
            <person name="Forst S."/>
            <person name="Stock P."/>
            <person name="Goodrich-Blair H."/>
        </authorList>
    </citation>
    <scope>NUCLEOTIDE SEQUENCE [LARGE SCALE GENOMIC DNA]</scope>
    <source>
        <strain evidence="1">Oregonense</strain>
    </source>
</reference>
<proteinExistence type="predicted"/>
<gene>
    <name evidence="1" type="ORF">XBO1_290108</name>
</gene>
<comment type="caution">
    <text evidence="1">The sequence shown here is derived from an EMBL/GenBank/DDBJ whole genome shotgun (WGS) entry which is preliminary data.</text>
</comment>
<evidence type="ECO:0000313" key="2">
    <source>
        <dbReference type="Proteomes" id="UP000028483"/>
    </source>
</evidence>
<accession>A0A077P8Q5</accession>
<protein>
    <submittedName>
        <fullName evidence="1">Uncharacterized protein</fullName>
    </submittedName>
</protein>
<dbReference type="EMBL" id="CBSX010000192">
    <property type="protein sequence ID" value="CDH07515.1"/>
    <property type="molecule type" value="Genomic_DNA"/>
</dbReference>
<organism evidence="1 2">
    <name type="scientific">Xenorhabdus bovienii str. oregonense</name>
    <dbReference type="NCBI Taxonomy" id="1398202"/>
    <lineage>
        <taxon>Bacteria</taxon>
        <taxon>Pseudomonadati</taxon>
        <taxon>Pseudomonadota</taxon>
        <taxon>Gammaproteobacteria</taxon>
        <taxon>Enterobacterales</taxon>
        <taxon>Morganellaceae</taxon>
        <taxon>Xenorhabdus</taxon>
    </lineage>
</organism>